<dbReference type="AlphaFoldDB" id="A0A1E2RZL6"/>
<dbReference type="RefSeq" id="WP_069094993.1">
    <property type="nucleotide sequence ID" value="NZ_MASI01000003.1"/>
</dbReference>
<dbReference type="Pfam" id="PF16461">
    <property type="entry name" value="Phage_TTP_12"/>
    <property type="match status" value="1"/>
</dbReference>
<sequence>MAESEALIGYGNLYEVSEDDGDTWFTVGETVDITPPEMSVGEEEVTHTQSPDSTREFIPTLIDPGSMSFGINWIPGNPTEVKIVGWKVQRKKLMHRVTYPNGVVWTWKGHFASFAPTAPNEGKLAADVSVRCSSMRVLTPAAAPANLILPAISGVAQVDNKLTAIEGIWTGAPTFAYQWKADDSDISGATEKTYTPVVGDVDAVLTVEITATNAVGSQASESAATPAVIAAA</sequence>
<organism evidence="2 3">
    <name type="scientific">Methyloligella halotolerans</name>
    <dbReference type="NCBI Taxonomy" id="1177755"/>
    <lineage>
        <taxon>Bacteria</taxon>
        <taxon>Pseudomonadati</taxon>
        <taxon>Pseudomonadota</taxon>
        <taxon>Alphaproteobacteria</taxon>
        <taxon>Hyphomicrobiales</taxon>
        <taxon>Hyphomicrobiaceae</taxon>
        <taxon>Methyloligella</taxon>
    </lineage>
</organism>
<proteinExistence type="predicted"/>
<keyword evidence="3" id="KW-1185">Reference proteome</keyword>
<dbReference type="Proteomes" id="UP000095087">
    <property type="component" value="Unassembled WGS sequence"/>
</dbReference>
<accession>A0A1E2RZL6</accession>
<dbReference type="InterPro" id="IPR032494">
    <property type="entry name" value="Phage_TTP_N"/>
</dbReference>
<evidence type="ECO:0000259" key="1">
    <source>
        <dbReference type="Pfam" id="PF16461"/>
    </source>
</evidence>
<reference evidence="2 3" key="1">
    <citation type="submission" date="2016-07" db="EMBL/GenBank/DDBJ databases">
        <title>Draft genome sequence of Methyloligella halotolerans C2T (VKM B-2706T=CCUG 61687T=DSM 25045T), a halotolerant polyhydroxybutyrate accumulating methylotroph.</title>
        <authorList>
            <person name="Vasilenko O.V."/>
            <person name="Doronina N.V."/>
            <person name="Poroshina M.N."/>
            <person name="Tarlachkov S.V."/>
            <person name="Trotsenko Y.A."/>
        </authorList>
    </citation>
    <scope>NUCLEOTIDE SEQUENCE [LARGE SCALE GENOMIC DNA]</scope>
    <source>
        <strain evidence="2 3">VKM B-2706</strain>
    </source>
</reference>
<evidence type="ECO:0000313" key="3">
    <source>
        <dbReference type="Proteomes" id="UP000095087"/>
    </source>
</evidence>
<evidence type="ECO:0000313" key="2">
    <source>
        <dbReference type="EMBL" id="ODA67673.1"/>
    </source>
</evidence>
<dbReference type="Gene3D" id="4.10.410.40">
    <property type="match status" value="1"/>
</dbReference>
<feature type="domain" description="Lambda phage tail tube protein N-terminal" evidence="1">
    <location>
        <begin position="22"/>
        <end position="133"/>
    </location>
</feature>
<comment type="caution">
    <text evidence="2">The sequence shown here is derived from an EMBL/GenBank/DDBJ whole genome shotgun (WGS) entry which is preliminary data.</text>
</comment>
<dbReference type="OrthoDB" id="4206561at2"/>
<dbReference type="EMBL" id="MASI01000003">
    <property type="protein sequence ID" value="ODA67673.1"/>
    <property type="molecule type" value="Genomic_DNA"/>
</dbReference>
<protein>
    <recommendedName>
        <fullName evidence="1">Lambda phage tail tube protein N-terminal domain-containing protein</fullName>
    </recommendedName>
</protein>
<name>A0A1E2RZL6_9HYPH</name>
<gene>
    <name evidence="2" type="ORF">A7A08_01708</name>
</gene>
<dbReference type="STRING" id="1177755.A7A08_01708"/>
<dbReference type="Gene3D" id="2.60.40.2700">
    <property type="match status" value="1"/>
</dbReference>